<name>E3L158_PUCGT</name>
<dbReference type="EMBL" id="DS178331">
    <property type="protein sequence ID" value="EFP90332.2"/>
    <property type="molecule type" value="Genomic_DNA"/>
</dbReference>
<dbReference type="HOGENOM" id="CLU_1918085_0_0_1"/>
<sequence>MPSNGWRSRGGKPVRITRPLTPLALRACGTHQRGARAPAPLECSCTYSVSCGYLGIPGTWMLTAKFPRLPSVGWGGESAKVVANGTRTGEASHIASGQKVPPGIRRAWDGLADGERKRAPKLTPEQEDTPVE</sequence>
<proteinExistence type="predicted"/>
<dbReference type="Proteomes" id="UP000008783">
    <property type="component" value="Unassembled WGS sequence"/>
</dbReference>
<reference evidence="3" key="2">
    <citation type="journal article" date="2011" name="Proc. Natl. Acad. Sci. U.S.A.">
        <title>Obligate biotrophy features unraveled by the genomic analysis of rust fungi.</title>
        <authorList>
            <person name="Duplessis S."/>
            <person name="Cuomo C.A."/>
            <person name="Lin Y.-C."/>
            <person name="Aerts A."/>
            <person name="Tisserant E."/>
            <person name="Veneault-Fourrey C."/>
            <person name="Joly D.L."/>
            <person name="Hacquard S."/>
            <person name="Amselem J."/>
            <person name="Cantarel B.L."/>
            <person name="Chiu R."/>
            <person name="Coutinho P.M."/>
            <person name="Feau N."/>
            <person name="Field M."/>
            <person name="Frey P."/>
            <person name="Gelhaye E."/>
            <person name="Goldberg J."/>
            <person name="Grabherr M.G."/>
            <person name="Kodira C.D."/>
            <person name="Kohler A."/>
            <person name="Kuees U."/>
            <person name="Lindquist E.A."/>
            <person name="Lucas S.M."/>
            <person name="Mago R."/>
            <person name="Mauceli E."/>
            <person name="Morin E."/>
            <person name="Murat C."/>
            <person name="Pangilinan J.L."/>
            <person name="Park R."/>
            <person name="Pearson M."/>
            <person name="Quesneville H."/>
            <person name="Rouhier N."/>
            <person name="Sakthikumar S."/>
            <person name="Salamov A.A."/>
            <person name="Schmutz J."/>
            <person name="Selles B."/>
            <person name="Shapiro H."/>
            <person name="Tanguay P."/>
            <person name="Tuskan G.A."/>
            <person name="Henrissat B."/>
            <person name="Van de Peer Y."/>
            <person name="Rouze P."/>
            <person name="Ellis J.G."/>
            <person name="Dodds P.N."/>
            <person name="Schein J.E."/>
            <person name="Zhong S."/>
            <person name="Hamelin R.C."/>
            <person name="Grigoriev I.V."/>
            <person name="Szabo L.J."/>
            <person name="Martin F."/>
        </authorList>
    </citation>
    <scope>NUCLEOTIDE SEQUENCE [LARGE SCALE GENOMIC DNA]</scope>
    <source>
        <strain evidence="3">CRL 75-36-700-3 / race SCCL</strain>
    </source>
</reference>
<keyword evidence="3" id="KW-1185">Reference proteome</keyword>
<feature type="region of interest" description="Disordered" evidence="1">
    <location>
        <begin position="110"/>
        <end position="132"/>
    </location>
</feature>
<dbReference type="KEGG" id="pgr:PGTG_16358"/>
<dbReference type="GeneID" id="10530226"/>
<evidence type="ECO:0000313" key="2">
    <source>
        <dbReference type="EMBL" id="EFP90332.2"/>
    </source>
</evidence>
<dbReference type="InParanoid" id="E3L158"/>
<evidence type="ECO:0000256" key="1">
    <source>
        <dbReference type="SAM" id="MobiDB-lite"/>
    </source>
</evidence>
<protein>
    <submittedName>
        <fullName evidence="2">Uncharacterized protein</fullName>
    </submittedName>
</protein>
<dbReference type="AlphaFoldDB" id="E3L158"/>
<accession>E3L158</accession>
<organism evidence="2 3">
    <name type="scientific">Puccinia graminis f. sp. tritici (strain CRL 75-36-700-3 / race SCCL)</name>
    <name type="common">Black stem rust fungus</name>
    <dbReference type="NCBI Taxonomy" id="418459"/>
    <lineage>
        <taxon>Eukaryota</taxon>
        <taxon>Fungi</taxon>
        <taxon>Dikarya</taxon>
        <taxon>Basidiomycota</taxon>
        <taxon>Pucciniomycotina</taxon>
        <taxon>Pucciniomycetes</taxon>
        <taxon>Pucciniales</taxon>
        <taxon>Pucciniaceae</taxon>
        <taxon>Puccinia</taxon>
    </lineage>
</organism>
<dbReference type="VEuPathDB" id="FungiDB:PGTG_16358"/>
<reference key="1">
    <citation type="submission" date="2007-01" db="EMBL/GenBank/DDBJ databases">
        <title>The Genome Sequence of Puccinia graminis f. sp. tritici Strain CRL 75-36-700-3.</title>
        <authorList>
            <consortium name="The Broad Institute Genome Sequencing Platform"/>
            <person name="Birren B."/>
            <person name="Lander E."/>
            <person name="Galagan J."/>
            <person name="Nusbaum C."/>
            <person name="Devon K."/>
            <person name="Cuomo C."/>
            <person name="Jaffe D."/>
            <person name="Butler J."/>
            <person name="Alvarez P."/>
            <person name="Gnerre S."/>
            <person name="Grabherr M."/>
            <person name="Mauceli E."/>
            <person name="Brockman W."/>
            <person name="Young S."/>
            <person name="LaButti K."/>
            <person name="Sykes S."/>
            <person name="DeCaprio D."/>
            <person name="Crawford M."/>
            <person name="Koehrsen M."/>
            <person name="Engels R."/>
            <person name="Montgomery P."/>
            <person name="Pearson M."/>
            <person name="Howarth C."/>
            <person name="Larson L."/>
            <person name="White J."/>
            <person name="Zeng Q."/>
            <person name="Kodira C."/>
            <person name="Yandava C."/>
            <person name="Alvarado L."/>
            <person name="O'Leary S."/>
            <person name="Szabo L."/>
            <person name="Dean R."/>
            <person name="Schein J."/>
        </authorList>
    </citation>
    <scope>NUCLEOTIDE SEQUENCE</scope>
    <source>
        <strain>CRL 75-36-700-3</strain>
    </source>
</reference>
<gene>
    <name evidence="2" type="ORF">PGTG_16358</name>
</gene>
<evidence type="ECO:0000313" key="3">
    <source>
        <dbReference type="Proteomes" id="UP000008783"/>
    </source>
</evidence>
<dbReference type="RefSeq" id="XP_003334751.2">
    <property type="nucleotide sequence ID" value="XM_003334703.2"/>
</dbReference>